<comment type="caution">
    <text evidence="2">The sequence shown here is derived from an EMBL/GenBank/DDBJ whole genome shotgun (WGS) entry which is preliminary data.</text>
</comment>
<sequence length="197" mass="21579">MTGPEATRAEAARLHRDDVVGILLDQHARIEELFADVKHYDSGGPAKRRAFDELRCLLAVHEAAEEMVVRPAAKKVAGTAETDARNREEKQAAQVLAELEDLDVSSAEFAVKFASLEAFVKRHAELEERQEFPNLRDGYTPEERRTMGSRLRAAEKFAPTHAHPGAAGSTTAAWTVGPFAAMVDQAKDALRTSSSGR</sequence>
<evidence type="ECO:0000313" key="3">
    <source>
        <dbReference type="Proteomes" id="UP001165378"/>
    </source>
</evidence>
<dbReference type="AlphaFoldDB" id="A0AA41Q9J1"/>
<dbReference type="Pfam" id="PF01814">
    <property type="entry name" value="Hemerythrin"/>
    <property type="match status" value="1"/>
</dbReference>
<dbReference type="Gene3D" id="1.20.120.520">
    <property type="entry name" value="nmb1532 protein domain like"/>
    <property type="match status" value="1"/>
</dbReference>
<dbReference type="PANTHER" id="PTHR35585">
    <property type="entry name" value="HHE DOMAIN PROTEIN (AFU_ORTHOLOGUE AFUA_4G00730)"/>
    <property type="match status" value="1"/>
</dbReference>
<name>A0AA41Q9J1_9ACTN</name>
<evidence type="ECO:0000313" key="2">
    <source>
        <dbReference type="EMBL" id="MCF2533256.1"/>
    </source>
</evidence>
<dbReference type="PANTHER" id="PTHR35585:SF1">
    <property type="entry name" value="HHE DOMAIN PROTEIN (AFU_ORTHOLOGUE AFUA_4G00730)"/>
    <property type="match status" value="1"/>
</dbReference>
<protein>
    <submittedName>
        <fullName evidence="2">Hemerythrin domain-containing protein</fullName>
    </submittedName>
</protein>
<evidence type="ECO:0000259" key="1">
    <source>
        <dbReference type="Pfam" id="PF01814"/>
    </source>
</evidence>
<keyword evidence="3" id="KW-1185">Reference proteome</keyword>
<organism evidence="2 3">
    <name type="scientific">Yinghuangia soli</name>
    <dbReference type="NCBI Taxonomy" id="2908204"/>
    <lineage>
        <taxon>Bacteria</taxon>
        <taxon>Bacillati</taxon>
        <taxon>Actinomycetota</taxon>
        <taxon>Actinomycetes</taxon>
        <taxon>Kitasatosporales</taxon>
        <taxon>Streptomycetaceae</taxon>
        <taxon>Yinghuangia</taxon>
    </lineage>
</organism>
<dbReference type="Proteomes" id="UP001165378">
    <property type="component" value="Unassembled WGS sequence"/>
</dbReference>
<feature type="domain" description="Hemerythrin-like" evidence="1">
    <location>
        <begin position="20"/>
        <end position="133"/>
    </location>
</feature>
<reference evidence="2" key="1">
    <citation type="submission" date="2022-01" db="EMBL/GenBank/DDBJ databases">
        <title>Genome-Based Taxonomic Classification of the Phylum Actinobacteria.</title>
        <authorList>
            <person name="Gao Y."/>
        </authorList>
    </citation>
    <scope>NUCLEOTIDE SEQUENCE</scope>
    <source>
        <strain evidence="2">KLBMP 8922</strain>
    </source>
</reference>
<dbReference type="InterPro" id="IPR012312">
    <property type="entry name" value="Hemerythrin-like"/>
</dbReference>
<accession>A0AA41Q9J1</accession>
<proteinExistence type="predicted"/>
<gene>
    <name evidence="2" type="ORF">LZ495_39400</name>
</gene>
<dbReference type="EMBL" id="JAKFHA010000046">
    <property type="protein sequence ID" value="MCF2533256.1"/>
    <property type="molecule type" value="Genomic_DNA"/>
</dbReference>